<dbReference type="InterPro" id="IPR036291">
    <property type="entry name" value="NAD(P)-bd_dom_sf"/>
</dbReference>
<comment type="pathway">
    <text evidence="1">Bacterial outer membrane biogenesis; LPS O-antigen biosynthesis.</text>
</comment>
<evidence type="ECO:0000256" key="1">
    <source>
        <dbReference type="ARBA" id="ARBA00005125"/>
    </source>
</evidence>
<accession>A0ABQ1J5E8</accession>
<dbReference type="RefSeq" id="WP_188739347.1">
    <property type="nucleotide sequence ID" value="NZ_BMII01000016.1"/>
</dbReference>
<dbReference type="Pfam" id="PF01370">
    <property type="entry name" value="Epimerase"/>
    <property type="match status" value="1"/>
</dbReference>
<evidence type="ECO:0000313" key="4">
    <source>
        <dbReference type="EMBL" id="GGB60471.1"/>
    </source>
</evidence>
<comment type="caution">
    <text evidence="4">The sequence shown here is derived from an EMBL/GenBank/DDBJ whole genome shotgun (WGS) entry which is preliminary data.</text>
</comment>
<dbReference type="InterPro" id="IPR001509">
    <property type="entry name" value="Epimerase_deHydtase"/>
</dbReference>
<gene>
    <name evidence="4" type="ORF">GCM10011607_21450</name>
</gene>
<sequence>MKVLLTGVNGFIGSKLTRKLLDNLGPNNIIALTSKKHSEVKAILYDEFFDVSSEDELLFSDVEIIVHVGSFTPKDRADSNLIMKCSENIIFTSKLLSREFKNLKKIIYFSTLDVYENYNLYTENTPIKPISLYGESKYYCEKMIECFCKERNVDCNILRVGHVYGPGEEAYKKFLPIAIQKILLGQEVELWGDGGDLRSFIYIDDVVTACINSMAKPKLPKVINVVSGFSISMKELLFKIGKLSNRDVKIKSIETSNAKNDIVFDNRLLKKYLLPTETDFDIGLLKEVEYFKRKL</sequence>
<evidence type="ECO:0000313" key="5">
    <source>
        <dbReference type="Proteomes" id="UP000617555"/>
    </source>
</evidence>
<name>A0ABQ1J5E8_9GAMM</name>
<comment type="similarity">
    <text evidence="2">Belongs to the NAD(P)-dependent epimerase/dehydratase family.</text>
</comment>
<dbReference type="Proteomes" id="UP000617555">
    <property type="component" value="Unassembled WGS sequence"/>
</dbReference>
<feature type="domain" description="NAD-dependent epimerase/dehydratase" evidence="3">
    <location>
        <begin position="3"/>
        <end position="225"/>
    </location>
</feature>
<dbReference type="PANTHER" id="PTHR43000">
    <property type="entry name" value="DTDP-D-GLUCOSE 4,6-DEHYDRATASE-RELATED"/>
    <property type="match status" value="1"/>
</dbReference>
<evidence type="ECO:0000256" key="2">
    <source>
        <dbReference type="ARBA" id="ARBA00007637"/>
    </source>
</evidence>
<proteinExistence type="inferred from homology"/>
<dbReference type="Gene3D" id="3.40.50.720">
    <property type="entry name" value="NAD(P)-binding Rossmann-like Domain"/>
    <property type="match status" value="1"/>
</dbReference>
<keyword evidence="5" id="KW-1185">Reference proteome</keyword>
<dbReference type="EMBL" id="BMII01000016">
    <property type="protein sequence ID" value="GGB60471.1"/>
    <property type="molecule type" value="Genomic_DNA"/>
</dbReference>
<organism evidence="4 5">
    <name type="scientific">Shewanella inventionis</name>
    <dbReference type="NCBI Taxonomy" id="1738770"/>
    <lineage>
        <taxon>Bacteria</taxon>
        <taxon>Pseudomonadati</taxon>
        <taxon>Pseudomonadota</taxon>
        <taxon>Gammaproteobacteria</taxon>
        <taxon>Alteromonadales</taxon>
        <taxon>Shewanellaceae</taxon>
        <taxon>Shewanella</taxon>
    </lineage>
</organism>
<evidence type="ECO:0000259" key="3">
    <source>
        <dbReference type="Pfam" id="PF01370"/>
    </source>
</evidence>
<dbReference type="SUPFAM" id="SSF51735">
    <property type="entry name" value="NAD(P)-binding Rossmann-fold domains"/>
    <property type="match status" value="1"/>
</dbReference>
<reference evidence="5" key="1">
    <citation type="journal article" date="2019" name="Int. J. Syst. Evol. Microbiol.">
        <title>The Global Catalogue of Microorganisms (GCM) 10K type strain sequencing project: providing services to taxonomists for standard genome sequencing and annotation.</title>
        <authorList>
            <consortium name="The Broad Institute Genomics Platform"/>
            <consortium name="The Broad Institute Genome Sequencing Center for Infectious Disease"/>
            <person name="Wu L."/>
            <person name="Ma J."/>
        </authorList>
    </citation>
    <scope>NUCLEOTIDE SEQUENCE [LARGE SCALE GENOMIC DNA]</scope>
    <source>
        <strain evidence="5">CGMCC 1.15339</strain>
    </source>
</reference>
<protein>
    <submittedName>
        <fullName evidence="4">UDP-glucose 4-epimerase</fullName>
    </submittedName>
</protein>